<evidence type="ECO:0000313" key="3">
    <source>
        <dbReference type="EMBL" id="QGZ38236.1"/>
    </source>
</evidence>
<evidence type="ECO:0000259" key="2">
    <source>
        <dbReference type="Pfam" id="PF17482"/>
    </source>
</evidence>
<organism evidence="4 5">
    <name type="scientific">Pseudoduganella flava</name>
    <dbReference type="NCBI Taxonomy" id="871742"/>
    <lineage>
        <taxon>Bacteria</taxon>
        <taxon>Pseudomonadati</taxon>
        <taxon>Pseudomonadota</taxon>
        <taxon>Betaproteobacteria</taxon>
        <taxon>Burkholderiales</taxon>
        <taxon>Oxalobacteraceae</taxon>
        <taxon>Telluria group</taxon>
        <taxon>Pseudoduganella</taxon>
    </lineage>
</organism>
<dbReference type="EMBL" id="CP046904">
    <property type="protein sequence ID" value="QGZ38236.1"/>
    <property type="molecule type" value="Genomic_DNA"/>
</dbReference>
<dbReference type="PANTHER" id="PTHR35861:SF1">
    <property type="entry name" value="PHAGE TAIL SHEATH PROTEIN"/>
    <property type="match status" value="1"/>
</dbReference>
<protein>
    <submittedName>
        <fullName evidence="3">Phage tail sheath family protein</fullName>
    </submittedName>
</protein>
<evidence type="ECO:0000256" key="1">
    <source>
        <dbReference type="ARBA" id="ARBA00008005"/>
    </source>
</evidence>
<dbReference type="PANTHER" id="PTHR35861">
    <property type="match status" value="1"/>
</dbReference>
<reference evidence="4" key="2">
    <citation type="submission" date="2019-07" db="EMBL/GenBank/DDBJ databases">
        <authorList>
            <person name="Whitman W."/>
            <person name="Huntemann M."/>
            <person name="Clum A."/>
            <person name="Pillay M."/>
            <person name="Palaniappan K."/>
            <person name="Varghese N."/>
            <person name="Mikhailova N."/>
            <person name="Stamatis D."/>
            <person name="Reddy T."/>
            <person name="Daum C."/>
            <person name="Shapiro N."/>
            <person name="Ivanova N."/>
            <person name="Kyrpides N."/>
            <person name="Woyke T."/>
        </authorList>
    </citation>
    <scope>NUCLEOTIDE SEQUENCE</scope>
    <source>
        <strain evidence="4">CGMCC 1.10685</strain>
    </source>
</reference>
<dbReference type="OrthoDB" id="9767864at2"/>
<name>A0A562Q0L6_9BURK</name>
<dbReference type="Gene3D" id="3.40.50.11780">
    <property type="match status" value="2"/>
</dbReference>
<reference evidence="4 5" key="1">
    <citation type="journal article" date="2015" name="Stand. Genomic Sci.">
        <title>Genomic Encyclopedia of Bacterial and Archaeal Type Strains, Phase III: the genomes of soil and plant-associated and newly described type strains.</title>
        <authorList>
            <person name="Whitman W.B."/>
            <person name="Woyke T."/>
            <person name="Klenk H.P."/>
            <person name="Zhou Y."/>
            <person name="Lilburn T.G."/>
            <person name="Beck B.J."/>
            <person name="De Vos P."/>
            <person name="Vandamme P."/>
            <person name="Eisen J.A."/>
            <person name="Garrity G."/>
            <person name="Hugenholtz P."/>
            <person name="Kyrpides N.C."/>
        </authorList>
    </citation>
    <scope>NUCLEOTIDE SEQUENCE [LARGE SCALE GENOMIC DNA]</scope>
    <source>
        <strain evidence="4 5">CGMCC 1.10685</strain>
    </source>
</reference>
<feature type="domain" description="Tail sheath protein C-terminal" evidence="2">
    <location>
        <begin position="401"/>
        <end position="505"/>
    </location>
</feature>
<dbReference type="Pfam" id="PF17482">
    <property type="entry name" value="Phage_sheath_1C"/>
    <property type="match status" value="1"/>
</dbReference>
<evidence type="ECO:0000313" key="4">
    <source>
        <dbReference type="EMBL" id="TWI50232.1"/>
    </source>
</evidence>
<keyword evidence="6" id="KW-1185">Reference proteome</keyword>
<reference evidence="3 6" key="3">
    <citation type="submission" date="2019-12" db="EMBL/GenBank/DDBJ databases">
        <title>Draft Genome Sequences of Six Type Strains of the Genus Massilia.</title>
        <authorList>
            <person name="Miess H."/>
            <person name="Frediansyah A."/>
            <person name="Goeker M."/>
            <person name="Gross H."/>
        </authorList>
    </citation>
    <scope>NUCLEOTIDE SEQUENCE [LARGE SCALE GENOMIC DNA]</scope>
    <source>
        <strain evidence="3 6">DSM 26639</strain>
    </source>
</reference>
<dbReference type="Proteomes" id="UP000315112">
    <property type="component" value="Unassembled WGS sequence"/>
</dbReference>
<dbReference type="InterPro" id="IPR020287">
    <property type="entry name" value="Tail_sheath_C"/>
</dbReference>
<dbReference type="Proteomes" id="UP000437862">
    <property type="component" value="Chromosome"/>
</dbReference>
<accession>A0A562Q0L6</accession>
<dbReference type="InterPro" id="IPR052042">
    <property type="entry name" value="Tail_sheath_structural"/>
</dbReference>
<proteinExistence type="inferred from homology"/>
<dbReference type="AlphaFoldDB" id="A0A562Q0L6"/>
<sequence>MPVTLSYPGVYIEELSSGVHTITGVATSITAFIGATLRGPSNVATRIQSYADYERTFGPLDAACTMGYAVQHYFQHGGTDAYIVRVAGDGAAKATFELATADTPLKLVATGEGTWADELKVTISYDDTKDKDKLFTLRIQKPASPGSDKLVDLEKFINLSHEAAHERNVKSVLRGSALLNVDGAVPAARPNAATFDPKSKGNAGKAIKDADVLGDQEKRTGLYALDEVDLFNLLYIPPLERDTDVKNDTLAKAATYCTKRRALLIADLSLEGAAGGDDVTKAEAAVNALRSQATADAANVAVYFPRVVMADPLQQGRSAAFGAGGAIAGIMARTDSQRGVWKAPAGLDAGFSGVRELTYKLDDGANGRLNPLGLNCLRSFPVFGTVVWGARTLAGADVLASDWKYVPVRRLTLFIEESLYRGTQWAVFEPNDEPLWAQIRLNLGAFMHNLFVQGAFQGAAPRDAYFVKCDKETTPQNAIDLGIVNIVVGFAPLKPAEFVVIKIQQIAGQIQV</sequence>
<comment type="similarity">
    <text evidence="1">Belongs to the myoviridae tail sheath protein family.</text>
</comment>
<gene>
    <name evidence="3" type="ORF">GO485_03675</name>
    <name evidence="4" type="ORF">IP92_01461</name>
</gene>
<dbReference type="RefSeq" id="WP_145873857.1">
    <property type="nucleotide sequence ID" value="NZ_CP046904.1"/>
</dbReference>
<dbReference type="EMBL" id="VLKW01000002">
    <property type="protein sequence ID" value="TWI50232.1"/>
    <property type="molecule type" value="Genomic_DNA"/>
</dbReference>
<evidence type="ECO:0000313" key="6">
    <source>
        <dbReference type="Proteomes" id="UP000437862"/>
    </source>
</evidence>
<evidence type="ECO:0000313" key="5">
    <source>
        <dbReference type="Proteomes" id="UP000315112"/>
    </source>
</evidence>